<protein>
    <recommendedName>
        <fullName evidence="3">TadE-like domain-containing protein</fullName>
    </recommendedName>
</protein>
<keyword evidence="1" id="KW-0175">Coiled coil</keyword>
<keyword evidence="2" id="KW-0472">Membrane</keyword>
<comment type="caution">
    <text evidence="4">The sequence shown here is derived from an EMBL/GenBank/DDBJ whole genome shotgun (WGS) entry which is preliminary data.</text>
</comment>
<keyword evidence="2" id="KW-1133">Transmembrane helix</keyword>
<sequence length="220" mass="24817">MGILLNQLRFPDLDRYGRTGRVWRDDTGSITLEAAIAVPLLLTFLLTMISFVQLSLYEAGLRSAAAQAAHQLAVQAYPLRLLGMSAGVDELAAQLEEWMNEAEEGRRGLEEWIEEYGPLIPKPIRQAVAEVLNAADDIEQQLSEPVRRAFVPFVARYLPAHMSSEQLHVRAIRYPFLSRSAEPYVLLELEYTVPLRIPFARRSITVKAAAWERLWIGSGE</sequence>
<organism evidence="4 5">
    <name type="scientific">Insulibacter thermoxylanivorax</name>
    <dbReference type="NCBI Taxonomy" id="2749268"/>
    <lineage>
        <taxon>Bacteria</taxon>
        <taxon>Bacillati</taxon>
        <taxon>Bacillota</taxon>
        <taxon>Bacilli</taxon>
        <taxon>Bacillales</taxon>
        <taxon>Paenibacillaceae</taxon>
        <taxon>Insulibacter</taxon>
    </lineage>
</organism>
<dbReference type="AlphaFoldDB" id="A0A916QCK2"/>
<dbReference type="EMBL" id="BMAQ01000014">
    <property type="protein sequence ID" value="GFR38261.1"/>
    <property type="molecule type" value="Genomic_DNA"/>
</dbReference>
<accession>A0A916QCK2</accession>
<keyword evidence="5" id="KW-1185">Reference proteome</keyword>
<evidence type="ECO:0000313" key="5">
    <source>
        <dbReference type="Proteomes" id="UP000654993"/>
    </source>
</evidence>
<dbReference type="RefSeq" id="WP_200966507.1">
    <property type="nucleotide sequence ID" value="NZ_BMAQ01000014.1"/>
</dbReference>
<feature type="domain" description="TadE-like" evidence="3">
    <location>
        <begin position="28"/>
        <end position="69"/>
    </location>
</feature>
<feature type="coiled-coil region" evidence="1">
    <location>
        <begin position="88"/>
        <end position="115"/>
    </location>
</feature>
<reference evidence="4" key="1">
    <citation type="submission" date="2020-08" db="EMBL/GenBank/DDBJ databases">
        <authorList>
            <person name="Uke A."/>
            <person name="Chhe C."/>
            <person name="Baramee S."/>
            <person name="Kosugi A."/>
        </authorList>
    </citation>
    <scope>NUCLEOTIDE SEQUENCE</scope>
    <source>
        <strain evidence="4">DA-C8</strain>
    </source>
</reference>
<name>A0A916QCK2_9BACL</name>
<evidence type="ECO:0000256" key="1">
    <source>
        <dbReference type="SAM" id="Coils"/>
    </source>
</evidence>
<dbReference type="Pfam" id="PF07811">
    <property type="entry name" value="TadE"/>
    <property type="match status" value="1"/>
</dbReference>
<dbReference type="Proteomes" id="UP000654993">
    <property type="component" value="Unassembled WGS sequence"/>
</dbReference>
<evidence type="ECO:0000313" key="4">
    <source>
        <dbReference type="EMBL" id="GFR38261.1"/>
    </source>
</evidence>
<dbReference type="InterPro" id="IPR012495">
    <property type="entry name" value="TadE-like_dom"/>
</dbReference>
<feature type="transmembrane region" description="Helical" evidence="2">
    <location>
        <begin position="34"/>
        <end position="57"/>
    </location>
</feature>
<evidence type="ECO:0000259" key="3">
    <source>
        <dbReference type="Pfam" id="PF07811"/>
    </source>
</evidence>
<evidence type="ECO:0000256" key="2">
    <source>
        <dbReference type="SAM" id="Phobius"/>
    </source>
</evidence>
<reference evidence="4" key="2">
    <citation type="journal article" date="2021" name="Data Brief">
        <title>Draft genome sequence data of the facultative, thermophilic, xylanolytic bacterium Paenibacillus sp. strain DA-C8.</title>
        <authorList>
            <person name="Chhe C."/>
            <person name="Uke A."/>
            <person name="Baramee S."/>
            <person name="Ungkulpasvich U."/>
            <person name="Tachaapaikoon C."/>
            <person name="Pason P."/>
            <person name="Waeonukul R."/>
            <person name="Ratanakhanokchai K."/>
            <person name="Kosugi A."/>
        </authorList>
    </citation>
    <scope>NUCLEOTIDE SEQUENCE</scope>
    <source>
        <strain evidence="4">DA-C8</strain>
    </source>
</reference>
<gene>
    <name evidence="4" type="ORF">PRECH8_15570</name>
</gene>
<keyword evidence="2" id="KW-0812">Transmembrane</keyword>
<proteinExistence type="predicted"/>